<dbReference type="GO" id="GO:0007034">
    <property type="term" value="P:vacuolar transport"/>
    <property type="evidence" value="ECO:0007669"/>
    <property type="project" value="UniProtKB-ARBA"/>
</dbReference>
<dbReference type="SUPFAM" id="SSF48464">
    <property type="entry name" value="ENTH/VHS domain"/>
    <property type="match status" value="1"/>
</dbReference>
<proteinExistence type="predicted"/>
<feature type="domain" description="VHS" evidence="2">
    <location>
        <begin position="17"/>
        <end position="135"/>
    </location>
</feature>
<dbReference type="GO" id="GO:0006897">
    <property type="term" value="P:endocytosis"/>
    <property type="evidence" value="ECO:0007669"/>
    <property type="project" value="InterPro"/>
</dbReference>
<evidence type="ECO:0000313" key="4">
    <source>
        <dbReference type="Proteomes" id="UP001217754"/>
    </source>
</evidence>
<evidence type="ECO:0000256" key="1">
    <source>
        <dbReference type="SAM" id="MobiDB-lite"/>
    </source>
</evidence>
<dbReference type="PANTHER" id="PTHR47789:SF1">
    <property type="entry name" value="LAS SEVENTEEN-BINDING PROTEIN 5"/>
    <property type="match status" value="1"/>
</dbReference>
<dbReference type="Gene3D" id="1.25.40.90">
    <property type="match status" value="1"/>
</dbReference>
<dbReference type="InterPro" id="IPR002014">
    <property type="entry name" value="VHS_dom"/>
</dbReference>
<dbReference type="GO" id="GO:0030479">
    <property type="term" value="C:actin cortical patch"/>
    <property type="evidence" value="ECO:0007669"/>
    <property type="project" value="TreeGrafter"/>
</dbReference>
<dbReference type="InterPro" id="IPR045007">
    <property type="entry name" value="LSB5"/>
</dbReference>
<organism evidence="3 4">
    <name type="scientific">Malassezia japonica</name>
    <dbReference type="NCBI Taxonomy" id="223818"/>
    <lineage>
        <taxon>Eukaryota</taxon>
        <taxon>Fungi</taxon>
        <taxon>Dikarya</taxon>
        <taxon>Basidiomycota</taxon>
        <taxon>Ustilaginomycotina</taxon>
        <taxon>Malasseziomycetes</taxon>
        <taxon>Malasseziales</taxon>
        <taxon>Malasseziaceae</taxon>
        <taxon>Malassezia</taxon>
    </lineage>
</organism>
<dbReference type="Proteomes" id="UP001217754">
    <property type="component" value="Chromosome 8"/>
</dbReference>
<dbReference type="PANTHER" id="PTHR47789">
    <property type="entry name" value="LAS SEVENTEEN-BINDING PROTEIN 5"/>
    <property type="match status" value="1"/>
</dbReference>
<sequence>MTQVHTVDSITHTVEALSTEAYPETSYDGLPELMSAVEQSPSGTARVSRAIRKRLKYGTVHEQKRALTILEGLVEMGSKDFQRNFADIKLVERIKYIANSVTSDAGVRRKLMLILLSWRRHFAHDPSMVYVTSLYSQCGGVDRVAPVQTVGRGAPHGEHNTAVHPDVGSGLTHNINSGMTSVDGTIAVAQKESSHLLQAMVDAQKRGISVLDDTRVHTHVNNVLAEQKEVVKYIHSVSDEEFLNMLVHANDIIVDVLQRLQLAASGDPVQQHPLGTDPPPKEDIVTQAARRLSAVAHGAEGGWTNLSHQVDASLVANSGFTTAAPSRGAPPEDYDTDSDADEIDLNVAAQNTRATEGIAQGVTPADRAAATEGVDPFDVAPVPGLGKPAPPSSETHPGAAPPITNPFHLS</sequence>
<accession>A0AAF0F141</accession>
<dbReference type="InterPro" id="IPR008942">
    <property type="entry name" value="ENTH_VHS"/>
</dbReference>
<dbReference type="GO" id="GO:0051666">
    <property type="term" value="P:actin cortical patch localization"/>
    <property type="evidence" value="ECO:0007669"/>
    <property type="project" value="TreeGrafter"/>
</dbReference>
<dbReference type="GO" id="GO:0035091">
    <property type="term" value="F:phosphatidylinositol binding"/>
    <property type="evidence" value="ECO:0007669"/>
    <property type="project" value="InterPro"/>
</dbReference>
<evidence type="ECO:0000259" key="2">
    <source>
        <dbReference type="PROSITE" id="PS50179"/>
    </source>
</evidence>
<dbReference type="GO" id="GO:0007015">
    <property type="term" value="P:actin filament organization"/>
    <property type="evidence" value="ECO:0007669"/>
    <property type="project" value="InterPro"/>
</dbReference>
<dbReference type="RefSeq" id="XP_060123730.1">
    <property type="nucleotide sequence ID" value="XM_060267747.1"/>
</dbReference>
<dbReference type="Pfam" id="PF00790">
    <property type="entry name" value="VHS"/>
    <property type="match status" value="1"/>
</dbReference>
<dbReference type="GO" id="GO:0043130">
    <property type="term" value="F:ubiquitin binding"/>
    <property type="evidence" value="ECO:0007669"/>
    <property type="project" value="InterPro"/>
</dbReference>
<dbReference type="AlphaFoldDB" id="A0AAF0F141"/>
<dbReference type="CDD" id="cd16980">
    <property type="entry name" value="VHS_Lsb5"/>
    <property type="match status" value="1"/>
</dbReference>
<name>A0AAF0F141_9BASI</name>
<reference evidence="3" key="1">
    <citation type="submission" date="2023-03" db="EMBL/GenBank/DDBJ databases">
        <title>Mating type loci evolution in Malassezia.</title>
        <authorList>
            <person name="Coelho M.A."/>
        </authorList>
    </citation>
    <scope>NUCLEOTIDE SEQUENCE</scope>
    <source>
        <strain evidence="3">CBS 9431</strain>
    </source>
</reference>
<dbReference type="EMBL" id="CP119965">
    <property type="protein sequence ID" value="WFD40833.1"/>
    <property type="molecule type" value="Genomic_DNA"/>
</dbReference>
<gene>
    <name evidence="3" type="ORF">MJAP1_003824</name>
</gene>
<dbReference type="SUPFAM" id="SSF89009">
    <property type="entry name" value="GAT-like domain"/>
    <property type="match status" value="1"/>
</dbReference>
<dbReference type="GeneID" id="85227475"/>
<protein>
    <recommendedName>
        <fullName evidence="2">VHS domain-containing protein</fullName>
    </recommendedName>
</protein>
<feature type="region of interest" description="Disordered" evidence="1">
    <location>
        <begin position="375"/>
        <end position="410"/>
    </location>
</feature>
<keyword evidence="4" id="KW-1185">Reference proteome</keyword>
<dbReference type="PROSITE" id="PS50179">
    <property type="entry name" value="VHS"/>
    <property type="match status" value="1"/>
</dbReference>
<evidence type="ECO:0000313" key="3">
    <source>
        <dbReference type="EMBL" id="WFD40833.1"/>
    </source>
</evidence>